<keyword evidence="2" id="KW-1185">Reference proteome</keyword>
<dbReference type="OrthoDB" id="4762924at2"/>
<name>A0A316AGR9_9BACT</name>
<dbReference type="Proteomes" id="UP000245880">
    <property type="component" value="Unassembled WGS sequence"/>
</dbReference>
<evidence type="ECO:0000313" key="2">
    <source>
        <dbReference type="Proteomes" id="UP000245880"/>
    </source>
</evidence>
<accession>A0A316AGR9</accession>
<evidence type="ECO:0000313" key="1">
    <source>
        <dbReference type="EMBL" id="PWJ56903.1"/>
    </source>
</evidence>
<dbReference type="RefSeq" id="WP_109675702.1">
    <property type="nucleotide sequence ID" value="NZ_QGDT01000009.1"/>
</dbReference>
<evidence type="ECO:0008006" key="3">
    <source>
        <dbReference type="Google" id="ProtNLM"/>
    </source>
</evidence>
<dbReference type="AlphaFoldDB" id="A0A316AGR9"/>
<dbReference type="EMBL" id="QGDT01000009">
    <property type="protein sequence ID" value="PWJ56903.1"/>
    <property type="molecule type" value="Genomic_DNA"/>
</dbReference>
<gene>
    <name evidence="1" type="ORF">CLV98_10912</name>
</gene>
<sequence>MNLSLISNKNVAKAIAALQSGDEAWYSYFTEKPVMTDDGNQKDFKAFFSNALGHEKFLHIDKVENDGKDIYGDFNAGSWGTFKVYFKFHENVEGKFDRLDIGQVQKLPS</sequence>
<organism evidence="1 2">
    <name type="scientific">Dyadobacter jejuensis</name>
    <dbReference type="NCBI Taxonomy" id="1082580"/>
    <lineage>
        <taxon>Bacteria</taxon>
        <taxon>Pseudomonadati</taxon>
        <taxon>Bacteroidota</taxon>
        <taxon>Cytophagia</taxon>
        <taxon>Cytophagales</taxon>
        <taxon>Spirosomataceae</taxon>
        <taxon>Dyadobacter</taxon>
    </lineage>
</organism>
<comment type="caution">
    <text evidence="1">The sequence shown here is derived from an EMBL/GenBank/DDBJ whole genome shotgun (WGS) entry which is preliminary data.</text>
</comment>
<reference evidence="1 2" key="1">
    <citation type="submission" date="2018-03" db="EMBL/GenBank/DDBJ databases">
        <title>Genomic Encyclopedia of Archaeal and Bacterial Type Strains, Phase II (KMG-II): from individual species to whole genera.</title>
        <authorList>
            <person name="Goeker M."/>
        </authorList>
    </citation>
    <scope>NUCLEOTIDE SEQUENCE [LARGE SCALE GENOMIC DNA]</scope>
    <source>
        <strain evidence="1 2">DSM 100346</strain>
    </source>
</reference>
<proteinExistence type="predicted"/>
<protein>
    <recommendedName>
        <fullName evidence="3">SnoaL-like protein</fullName>
    </recommendedName>
</protein>